<comment type="caution">
    <text evidence="2">The sequence shown here is derived from an EMBL/GenBank/DDBJ whole genome shotgun (WGS) entry which is preliminary data.</text>
</comment>
<keyword evidence="1" id="KW-0812">Transmembrane</keyword>
<accession>A0A9P4SDN4</accession>
<dbReference type="InterPro" id="IPR038213">
    <property type="entry name" value="IFI6/IFI27-like_sf"/>
</dbReference>
<dbReference type="Proteomes" id="UP000799429">
    <property type="component" value="Unassembled WGS sequence"/>
</dbReference>
<dbReference type="AlphaFoldDB" id="A0A9P4SDN4"/>
<protein>
    <submittedName>
        <fullName evidence="2">Uncharacterized protein</fullName>
    </submittedName>
</protein>
<feature type="transmembrane region" description="Helical" evidence="1">
    <location>
        <begin position="44"/>
        <end position="69"/>
    </location>
</feature>
<reference evidence="2" key="1">
    <citation type="journal article" date="2020" name="Stud. Mycol.">
        <title>101 Dothideomycetes genomes: a test case for predicting lifestyles and emergence of pathogens.</title>
        <authorList>
            <person name="Haridas S."/>
            <person name="Albert R."/>
            <person name="Binder M."/>
            <person name="Bloem J."/>
            <person name="Labutti K."/>
            <person name="Salamov A."/>
            <person name="Andreopoulos B."/>
            <person name="Baker S."/>
            <person name="Barry K."/>
            <person name="Bills G."/>
            <person name="Bluhm B."/>
            <person name="Cannon C."/>
            <person name="Castanera R."/>
            <person name="Culley D."/>
            <person name="Daum C."/>
            <person name="Ezra D."/>
            <person name="Gonzalez J."/>
            <person name="Henrissat B."/>
            <person name="Kuo A."/>
            <person name="Liang C."/>
            <person name="Lipzen A."/>
            <person name="Lutzoni F."/>
            <person name="Magnuson J."/>
            <person name="Mondo S."/>
            <person name="Nolan M."/>
            <person name="Ohm R."/>
            <person name="Pangilinan J."/>
            <person name="Park H.-J."/>
            <person name="Ramirez L."/>
            <person name="Alfaro M."/>
            <person name="Sun H."/>
            <person name="Tritt A."/>
            <person name="Yoshinaga Y."/>
            <person name="Zwiers L.-H."/>
            <person name="Turgeon B."/>
            <person name="Goodwin S."/>
            <person name="Spatafora J."/>
            <person name="Crous P."/>
            <person name="Grigoriev I."/>
        </authorList>
    </citation>
    <scope>NUCLEOTIDE SEQUENCE</scope>
    <source>
        <strain evidence="2">CBS 101060</strain>
    </source>
</reference>
<evidence type="ECO:0000256" key="1">
    <source>
        <dbReference type="SAM" id="Phobius"/>
    </source>
</evidence>
<keyword evidence="3" id="KW-1185">Reference proteome</keyword>
<keyword evidence="1" id="KW-0472">Membrane</keyword>
<sequence length="130" mass="13396">MATPAVPLNFANASNIIIHVLHQEFGDFVGQILSYARDNPFKTIFHIVNGILFFIPGLFIGPLLSLFGFGAMGIRAASIASVAQTASTPARGLFAILQSAAMGGYGAASVNTVGTVAAGAVGVIVAWFGR</sequence>
<evidence type="ECO:0000313" key="2">
    <source>
        <dbReference type="EMBL" id="KAF2839855.1"/>
    </source>
</evidence>
<gene>
    <name evidence="2" type="ORF">M501DRAFT_932834</name>
</gene>
<evidence type="ECO:0000313" key="3">
    <source>
        <dbReference type="Proteomes" id="UP000799429"/>
    </source>
</evidence>
<dbReference type="EMBL" id="MU006094">
    <property type="protein sequence ID" value="KAF2839855.1"/>
    <property type="molecule type" value="Genomic_DNA"/>
</dbReference>
<proteinExistence type="predicted"/>
<name>A0A9P4SDN4_9PEZI</name>
<dbReference type="OrthoDB" id="440424at2759"/>
<organism evidence="2 3">
    <name type="scientific">Patellaria atrata CBS 101060</name>
    <dbReference type="NCBI Taxonomy" id="1346257"/>
    <lineage>
        <taxon>Eukaryota</taxon>
        <taxon>Fungi</taxon>
        <taxon>Dikarya</taxon>
        <taxon>Ascomycota</taxon>
        <taxon>Pezizomycotina</taxon>
        <taxon>Dothideomycetes</taxon>
        <taxon>Dothideomycetes incertae sedis</taxon>
        <taxon>Patellariales</taxon>
        <taxon>Patellariaceae</taxon>
        <taxon>Patellaria</taxon>
    </lineage>
</organism>
<keyword evidence="1" id="KW-1133">Transmembrane helix</keyword>
<dbReference type="Gene3D" id="6.10.110.10">
    <property type="match status" value="1"/>
</dbReference>